<evidence type="ECO:0000313" key="5">
    <source>
        <dbReference type="Proteomes" id="UP000002215"/>
    </source>
</evidence>
<evidence type="ECO:0000313" key="4">
    <source>
        <dbReference type="EMBL" id="ACU60322.1"/>
    </source>
</evidence>
<dbReference type="InterPro" id="IPR042099">
    <property type="entry name" value="ANL_N_sf"/>
</dbReference>
<dbReference type="SUPFAM" id="SSF56801">
    <property type="entry name" value="Acetyl-CoA synthetase-like"/>
    <property type="match status" value="1"/>
</dbReference>
<dbReference type="GO" id="GO:0006631">
    <property type="term" value="P:fatty acid metabolic process"/>
    <property type="evidence" value="ECO:0007669"/>
    <property type="project" value="TreeGrafter"/>
</dbReference>
<proteinExistence type="inferred from homology"/>
<comment type="similarity">
    <text evidence="1">Belongs to the ATP-dependent AMP-binding enzyme family.</text>
</comment>
<dbReference type="Gene3D" id="3.40.50.12780">
    <property type="entry name" value="N-terminal domain of ligase-like"/>
    <property type="match status" value="1"/>
</dbReference>
<accession>A0A979GP82</accession>
<dbReference type="EMBL" id="CP001699">
    <property type="protein sequence ID" value="ACU60322.1"/>
    <property type="molecule type" value="Genomic_DNA"/>
</dbReference>
<reference evidence="5" key="1">
    <citation type="submission" date="2009-08" db="EMBL/GenBank/DDBJ databases">
        <title>The complete genome of Chitinophaga pinensis DSM 2588.</title>
        <authorList>
            <consortium name="US DOE Joint Genome Institute (JGI-PGF)"/>
            <person name="Lucas S."/>
            <person name="Copeland A."/>
            <person name="Lapidus A."/>
            <person name="Glavina del Rio T."/>
            <person name="Dalin E."/>
            <person name="Tice H."/>
            <person name="Bruce D."/>
            <person name="Goodwin L."/>
            <person name="Pitluck S."/>
            <person name="Kyrpides N."/>
            <person name="Mavromatis K."/>
            <person name="Ivanova N."/>
            <person name="Mikhailova N."/>
            <person name="Sims D."/>
            <person name="Meinche L."/>
            <person name="Brettin T."/>
            <person name="Detter J.C."/>
            <person name="Han C."/>
            <person name="Larimer F."/>
            <person name="Land M."/>
            <person name="Hauser L."/>
            <person name="Markowitz V."/>
            <person name="Cheng J.-F."/>
            <person name="Hugenholtz P."/>
            <person name="Woyke T."/>
            <person name="Wu D."/>
            <person name="Spring S."/>
            <person name="Klenk H.-P."/>
            <person name="Eisen J.A."/>
        </authorList>
    </citation>
    <scope>NUCLEOTIDE SEQUENCE [LARGE SCALE GENOMIC DNA]</scope>
    <source>
        <strain evidence="5">ATCC 43595 / DSM 2588 / LMG 13176 / NBRC 15968 / NCIMB 11800 / UQM 2034</strain>
    </source>
</reference>
<dbReference type="Proteomes" id="UP000002215">
    <property type="component" value="Chromosome"/>
</dbReference>
<dbReference type="InterPro" id="IPR045851">
    <property type="entry name" value="AMP-bd_C_sf"/>
</dbReference>
<dbReference type="PANTHER" id="PTHR43201:SF5">
    <property type="entry name" value="MEDIUM-CHAIN ACYL-COA LIGASE ACSF2, MITOCHONDRIAL"/>
    <property type="match status" value="1"/>
</dbReference>
<dbReference type="KEGG" id="cpi:Cpin_2843"/>
<name>A0A979GP82_CHIPD</name>
<evidence type="ECO:0000256" key="2">
    <source>
        <dbReference type="ARBA" id="ARBA00022598"/>
    </source>
</evidence>
<dbReference type="OrthoDB" id="9765680at2"/>
<organism evidence="4 5">
    <name type="scientific">Chitinophaga pinensis (strain ATCC 43595 / DSM 2588 / LMG 13176 / NBRC 15968 / NCIMB 11800 / UQM 2034)</name>
    <dbReference type="NCBI Taxonomy" id="485918"/>
    <lineage>
        <taxon>Bacteria</taxon>
        <taxon>Pseudomonadati</taxon>
        <taxon>Bacteroidota</taxon>
        <taxon>Chitinophagia</taxon>
        <taxon>Chitinophagales</taxon>
        <taxon>Chitinophagaceae</taxon>
        <taxon>Chitinophaga</taxon>
    </lineage>
</organism>
<dbReference type="InterPro" id="IPR000873">
    <property type="entry name" value="AMP-dep_synth/lig_dom"/>
</dbReference>
<dbReference type="AlphaFoldDB" id="A0A979GP82"/>
<evidence type="ECO:0000259" key="3">
    <source>
        <dbReference type="Pfam" id="PF00501"/>
    </source>
</evidence>
<keyword evidence="2 4" id="KW-0436">Ligase</keyword>
<protein>
    <submittedName>
        <fullName evidence="4">AMP-dependent synthetase and ligase</fullName>
    </submittedName>
</protein>
<reference evidence="4 5" key="2">
    <citation type="journal article" date="2010" name="Stand. Genomic Sci.">
        <title>Complete genome sequence of Chitinophaga pinensis type strain (UQM 2034).</title>
        <authorList>
            <person name="Glavina Del Rio T."/>
            <person name="Abt B."/>
            <person name="Spring S."/>
            <person name="Lapidus A."/>
            <person name="Nolan M."/>
            <person name="Tice H."/>
            <person name="Copeland A."/>
            <person name="Cheng J.F."/>
            <person name="Chen F."/>
            <person name="Bruce D."/>
            <person name="Goodwin L."/>
            <person name="Pitluck S."/>
            <person name="Ivanova N."/>
            <person name="Mavromatis K."/>
            <person name="Mikhailova N."/>
            <person name="Pati A."/>
            <person name="Chen A."/>
            <person name="Palaniappan K."/>
            <person name="Land M."/>
            <person name="Hauser L."/>
            <person name="Chang Y.J."/>
            <person name="Jeffries C.D."/>
            <person name="Chain P."/>
            <person name="Saunders E."/>
            <person name="Detter J.C."/>
            <person name="Brettin T."/>
            <person name="Rohde M."/>
            <person name="Goker M."/>
            <person name="Bristow J."/>
            <person name="Eisen J.A."/>
            <person name="Markowitz V."/>
            <person name="Hugenholtz P."/>
            <person name="Kyrpides N.C."/>
            <person name="Klenk H.P."/>
            <person name="Lucas S."/>
        </authorList>
    </citation>
    <scope>NUCLEOTIDE SEQUENCE [LARGE SCALE GENOMIC DNA]</scope>
    <source>
        <strain evidence="5">ATCC 43595 / DSM 2588 / LMG 13176 / NBRC 15968 / NCIMB 11800 / UQM 2034</strain>
    </source>
</reference>
<dbReference type="PANTHER" id="PTHR43201">
    <property type="entry name" value="ACYL-COA SYNTHETASE"/>
    <property type="match status" value="1"/>
</dbReference>
<dbReference type="Pfam" id="PF00501">
    <property type="entry name" value="AMP-binding"/>
    <property type="match status" value="1"/>
</dbReference>
<dbReference type="RefSeq" id="WP_012790498.1">
    <property type="nucleotide sequence ID" value="NC_013132.1"/>
</dbReference>
<feature type="domain" description="AMP-dependent synthetase/ligase" evidence="3">
    <location>
        <begin position="123"/>
        <end position="324"/>
    </location>
</feature>
<sequence length="459" mass="51734">MSLYGLIAQNKSLRYLDAVTGDSYTLPDLMKDVWDITERPALAFLYLDNSIASVKMLLQCLNSRLTLALLSPKLHPDYKQRLEETYAPYYIYDVTRTAIPDWDLQDNMLFCNSRGIRNVIHPDIKLLLSTSGTTGSPKFVKLSEDNLVQNALSILDYLPVNNSDITPLNLPVFYSYGLSVFTTNSIAGGQIVCGNRDVVQKEFWEDMERYGYTSVAGVPYVYELLHRIGFNRKEYPSLRYMTQAGGKLNGILIRSFGEYMADRNKQFFVMYGQTEATARMAYMPPHDLLTKNGSIGKPIKGGQFTLAPDTSELLYSGPNVFGGYATLAADLTTFERLPVLHTGDVATCDEDGYYYITGRLKRFVKLFGTRINLDEVESILKQEIQGETFACVGVEDKHLLVFHRLTGLEEGYIRSLLAKKLGLHPTAFKAKLVDDFPLTPNGKLDYTSLQQQDISQVQH</sequence>
<evidence type="ECO:0000256" key="1">
    <source>
        <dbReference type="ARBA" id="ARBA00006432"/>
    </source>
</evidence>
<gene>
    <name evidence="4" type="ordered locus">Cpin_2843</name>
</gene>
<dbReference type="Gene3D" id="3.30.300.30">
    <property type="match status" value="1"/>
</dbReference>
<dbReference type="GO" id="GO:0031956">
    <property type="term" value="F:medium-chain fatty acid-CoA ligase activity"/>
    <property type="evidence" value="ECO:0007669"/>
    <property type="project" value="TreeGrafter"/>
</dbReference>